<dbReference type="InterPro" id="IPR038414">
    <property type="entry name" value="CcoP_N_sf"/>
</dbReference>
<evidence type="ECO:0000256" key="14">
    <source>
        <dbReference type="ARBA" id="ARBA00022982"/>
    </source>
</evidence>
<keyword evidence="13" id="KW-0375">Hydrogen ion transport</keyword>
<evidence type="ECO:0000256" key="4">
    <source>
        <dbReference type="ARBA" id="ARBA00006113"/>
    </source>
</evidence>
<dbReference type="PANTHER" id="PTHR33751:SF1">
    <property type="entry name" value="CBB3-TYPE CYTOCHROME C OXIDASE SUBUNIT FIXP"/>
    <property type="match status" value="1"/>
</dbReference>
<dbReference type="InterPro" id="IPR032858">
    <property type="entry name" value="CcoP_N"/>
</dbReference>
<dbReference type="PRINTS" id="PR00605">
    <property type="entry name" value="CYTCHROMECIC"/>
</dbReference>
<dbReference type="Gene3D" id="6.10.280.130">
    <property type="match status" value="1"/>
</dbReference>
<dbReference type="InterPro" id="IPR050597">
    <property type="entry name" value="Cytochrome_c_Oxidase_Subunit"/>
</dbReference>
<reference evidence="23" key="1">
    <citation type="submission" date="2018-06" db="EMBL/GenBank/DDBJ databases">
        <authorList>
            <person name="Zhirakovskaya E."/>
        </authorList>
    </citation>
    <scope>NUCLEOTIDE SEQUENCE</scope>
</reference>
<dbReference type="GO" id="GO:0005886">
    <property type="term" value="C:plasma membrane"/>
    <property type="evidence" value="ECO:0007669"/>
    <property type="project" value="UniProtKB-SubCell"/>
</dbReference>
<dbReference type="InterPro" id="IPR004678">
    <property type="entry name" value="Cyt_c_oxidase_cbb3_su3"/>
</dbReference>
<dbReference type="InterPro" id="IPR036909">
    <property type="entry name" value="Cyt_c-like_dom_sf"/>
</dbReference>
<proteinExistence type="inferred from homology"/>
<dbReference type="Pfam" id="PF14715">
    <property type="entry name" value="FixP_N"/>
    <property type="match status" value="1"/>
</dbReference>
<keyword evidence="10 21" id="KW-0812">Transmembrane</keyword>
<keyword evidence="17" id="KW-0408">Iron</keyword>
<comment type="cofactor">
    <cofactor evidence="1">
        <name>heme c</name>
        <dbReference type="ChEBI" id="CHEBI:61717"/>
    </cofactor>
</comment>
<evidence type="ECO:0000256" key="1">
    <source>
        <dbReference type="ARBA" id="ARBA00001926"/>
    </source>
</evidence>
<dbReference type="PROSITE" id="PS51007">
    <property type="entry name" value="CYTC"/>
    <property type="match status" value="2"/>
</dbReference>
<evidence type="ECO:0000256" key="11">
    <source>
        <dbReference type="ARBA" id="ARBA00022723"/>
    </source>
</evidence>
<evidence type="ECO:0000313" key="23">
    <source>
        <dbReference type="EMBL" id="VAW99811.1"/>
    </source>
</evidence>
<evidence type="ECO:0000256" key="18">
    <source>
        <dbReference type="ARBA" id="ARBA00023065"/>
    </source>
</evidence>
<dbReference type="Pfam" id="PF13442">
    <property type="entry name" value="Cytochrome_CBB3"/>
    <property type="match status" value="2"/>
</dbReference>
<evidence type="ECO:0000256" key="8">
    <source>
        <dbReference type="ARBA" id="ARBA00022617"/>
    </source>
</evidence>
<evidence type="ECO:0000259" key="22">
    <source>
        <dbReference type="PROSITE" id="PS51007"/>
    </source>
</evidence>
<evidence type="ECO:0000256" key="19">
    <source>
        <dbReference type="ARBA" id="ARBA00023136"/>
    </source>
</evidence>
<evidence type="ECO:0000256" key="12">
    <source>
        <dbReference type="ARBA" id="ARBA00022737"/>
    </source>
</evidence>
<evidence type="ECO:0000256" key="3">
    <source>
        <dbReference type="ARBA" id="ARBA00004673"/>
    </source>
</evidence>
<comment type="pathway">
    <text evidence="3">Energy metabolism; oxidative phosphorylation.</text>
</comment>
<keyword evidence="18" id="KW-0406">Ion transport</keyword>
<dbReference type="UniPathway" id="UPA00705"/>
<keyword evidence="9" id="KW-0679">Respiratory chain</keyword>
<evidence type="ECO:0000256" key="9">
    <source>
        <dbReference type="ARBA" id="ARBA00022660"/>
    </source>
</evidence>
<dbReference type="AlphaFoldDB" id="A0A3B1A6X0"/>
<evidence type="ECO:0000256" key="21">
    <source>
        <dbReference type="SAM" id="Phobius"/>
    </source>
</evidence>
<protein>
    <recommendedName>
        <fullName evidence="20">Cytochrome c oxidase subunit III</fullName>
    </recommendedName>
</protein>
<dbReference type="NCBIfam" id="TIGR00782">
    <property type="entry name" value="ccoP"/>
    <property type="match status" value="1"/>
</dbReference>
<dbReference type="GO" id="GO:0016491">
    <property type="term" value="F:oxidoreductase activity"/>
    <property type="evidence" value="ECO:0007669"/>
    <property type="project" value="UniProtKB-KW"/>
</dbReference>
<keyword evidence="16 23" id="KW-0560">Oxidoreductase</keyword>
<organism evidence="23">
    <name type="scientific">hydrothermal vent metagenome</name>
    <dbReference type="NCBI Taxonomy" id="652676"/>
    <lineage>
        <taxon>unclassified sequences</taxon>
        <taxon>metagenomes</taxon>
        <taxon>ecological metagenomes</taxon>
    </lineage>
</organism>
<evidence type="ECO:0000256" key="2">
    <source>
        <dbReference type="ARBA" id="ARBA00004533"/>
    </source>
</evidence>
<dbReference type="GO" id="GO:0020037">
    <property type="term" value="F:heme binding"/>
    <property type="evidence" value="ECO:0007669"/>
    <property type="project" value="InterPro"/>
</dbReference>
<evidence type="ECO:0000256" key="7">
    <source>
        <dbReference type="ARBA" id="ARBA00022519"/>
    </source>
</evidence>
<dbReference type="InterPro" id="IPR009056">
    <property type="entry name" value="Cyt_c-like_dom"/>
</dbReference>
<feature type="transmembrane region" description="Helical" evidence="21">
    <location>
        <begin position="31"/>
        <end position="53"/>
    </location>
</feature>
<evidence type="ECO:0000256" key="13">
    <source>
        <dbReference type="ARBA" id="ARBA00022781"/>
    </source>
</evidence>
<dbReference type="EMBL" id="UOFR01000070">
    <property type="protein sequence ID" value="VAW99811.1"/>
    <property type="molecule type" value="Genomic_DNA"/>
</dbReference>
<evidence type="ECO:0000256" key="6">
    <source>
        <dbReference type="ARBA" id="ARBA00022475"/>
    </source>
</evidence>
<dbReference type="GO" id="GO:0009055">
    <property type="term" value="F:electron transfer activity"/>
    <property type="evidence" value="ECO:0007669"/>
    <property type="project" value="InterPro"/>
</dbReference>
<accession>A0A3B1A6X0</accession>
<dbReference type="GO" id="GO:1902600">
    <property type="term" value="P:proton transmembrane transport"/>
    <property type="evidence" value="ECO:0007669"/>
    <property type="project" value="UniProtKB-KW"/>
</dbReference>
<keyword evidence="7" id="KW-0997">Cell inner membrane</keyword>
<keyword evidence="14" id="KW-0249">Electron transport</keyword>
<keyword evidence="12" id="KW-0677">Repeat</keyword>
<evidence type="ECO:0000256" key="20">
    <source>
        <dbReference type="ARBA" id="ARBA00029635"/>
    </source>
</evidence>
<keyword evidence="15 21" id="KW-1133">Transmembrane helix</keyword>
<dbReference type="PIRSF" id="PIRSF000006">
    <property type="entry name" value="Cbb3-Cox_fixP"/>
    <property type="match status" value="1"/>
</dbReference>
<keyword evidence="6" id="KW-1003">Cell membrane</keyword>
<evidence type="ECO:0000256" key="10">
    <source>
        <dbReference type="ARBA" id="ARBA00022692"/>
    </source>
</evidence>
<evidence type="ECO:0000256" key="17">
    <source>
        <dbReference type="ARBA" id="ARBA00023004"/>
    </source>
</evidence>
<evidence type="ECO:0000256" key="15">
    <source>
        <dbReference type="ARBA" id="ARBA00022989"/>
    </source>
</evidence>
<feature type="domain" description="Cytochrome c" evidence="22">
    <location>
        <begin position="209"/>
        <end position="299"/>
    </location>
</feature>
<keyword evidence="8" id="KW-0349">Heme</keyword>
<dbReference type="GO" id="GO:0006119">
    <property type="term" value="P:oxidative phosphorylation"/>
    <property type="evidence" value="ECO:0007669"/>
    <property type="project" value="UniProtKB-UniPathway"/>
</dbReference>
<dbReference type="Gene3D" id="1.10.760.10">
    <property type="entry name" value="Cytochrome c-like domain"/>
    <property type="match status" value="2"/>
</dbReference>
<evidence type="ECO:0000256" key="16">
    <source>
        <dbReference type="ARBA" id="ARBA00023002"/>
    </source>
</evidence>
<feature type="domain" description="Cytochrome c" evidence="22">
    <location>
        <begin position="122"/>
        <end position="202"/>
    </location>
</feature>
<evidence type="ECO:0000256" key="5">
    <source>
        <dbReference type="ARBA" id="ARBA00022448"/>
    </source>
</evidence>
<comment type="similarity">
    <text evidence="4">Belongs to the CcoP / FixP family.</text>
</comment>
<dbReference type="GO" id="GO:0005506">
    <property type="term" value="F:iron ion binding"/>
    <property type="evidence" value="ECO:0007669"/>
    <property type="project" value="InterPro"/>
</dbReference>
<sequence length="302" mass="34069">MSKEKKSQAVQTTGHAWDGDIQEFNNPLPTWWVWGFYLTVVFAIVYWFLYPAWPVGDSYTKGMGNTIEYTTKEGKKVVSHWTTRALYQKELQIAREKQAVQLEKYSKLTFEDINKDDAVRAYAISVAKVLFADNCAACHQPGGAGLLTMYPSLVDDDWIWGSQYKEIETSIRAGRKGTMPSFSKMLNDKQISDVSSYVLSLSSTQKDGARVNPGKEIFNSNCAACHTQQGTGNILLGSANLADKIWTVADITLKMNDTEKTNAIKNVVRVGISREMPSWEKRFTDLEIKMLTFYVHELGSKQ</sequence>
<gene>
    <name evidence="23" type="ORF">MNBD_GAMMA21-2349</name>
</gene>
<dbReference type="SUPFAM" id="SSF46626">
    <property type="entry name" value="Cytochrome c"/>
    <property type="match status" value="2"/>
</dbReference>
<comment type="subcellular location">
    <subcellularLocation>
        <location evidence="2">Cell inner membrane</location>
    </subcellularLocation>
</comment>
<dbReference type="PANTHER" id="PTHR33751">
    <property type="entry name" value="CBB3-TYPE CYTOCHROME C OXIDASE SUBUNIT FIXP"/>
    <property type="match status" value="1"/>
</dbReference>
<dbReference type="InterPro" id="IPR008168">
    <property type="entry name" value="Cyt_C_IC"/>
</dbReference>
<keyword evidence="19 21" id="KW-0472">Membrane</keyword>
<keyword evidence="11" id="KW-0479">Metal-binding</keyword>
<name>A0A3B1A6X0_9ZZZZ</name>
<keyword evidence="5" id="KW-0813">Transport</keyword>